<dbReference type="Proteomes" id="UP000762253">
    <property type="component" value="Unassembled WGS sequence"/>
</dbReference>
<comment type="caution">
    <text evidence="5">Lacks conserved residue(s) required for the propagation of feature annotation.</text>
</comment>
<keyword evidence="5 7" id="KW-0067">ATP-binding</keyword>
<comment type="subunit">
    <text evidence="5 7">Monomer.</text>
</comment>
<feature type="binding site" evidence="5">
    <location>
        <position position="175"/>
    </location>
    <ligand>
        <name>ATP</name>
        <dbReference type="ChEBI" id="CHEBI:30616"/>
    </ligand>
</feature>
<keyword evidence="4 5" id="KW-0418">Kinase</keyword>
<evidence type="ECO:0000256" key="6">
    <source>
        <dbReference type="RuleBase" id="RU003330"/>
    </source>
</evidence>
<reference evidence="8 9" key="1">
    <citation type="submission" date="2018-06" db="EMBL/GenBank/DDBJ databases">
        <title>Comparative genomics of Brasilonema spp. strains.</title>
        <authorList>
            <person name="Alvarenga D.O."/>
            <person name="Fiore M.F."/>
            <person name="Varani A.M."/>
        </authorList>
    </citation>
    <scope>NUCLEOTIDE SEQUENCE [LARGE SCALE GENOMIC DNA]</scope>
    <source>
        <strain evidence="8 9">UFV-OR1</strain>
    </source>
</reference>
<comment type="pathway">
    <text evidence="5">Purine metabolism; AMP biosynthesis via salvage pathway; AMP from ADP: step 1/1.</text>
</comment>
<comment type="similarity">
    <text evidence="5 6">Belongs to the adenylate kinase family.</text>
</comment>
<gene>
    <name evidence="5" type="primary">adk</name>
    <name evidence="8" type="ORF">DP115_15360</name>
</gene>
<dbReference type="GO" id="GO:0004017">
    <property type="term" value="F:AMP kinase activity"/>
    <property type="evidence" value="ECO:0007669"/>
    <property type="project" value="UniProtKB-EC"/>
</dbReference>
<dbReference type="Pfam" id="PF00406">
    <property type="entry name" value="ADK"/>
    <property type="match status" value="1"/>
</dbReference>
<evidence type="ECO:0000256" key="1">
    <source>
        <dbReference type="ARBA" id="ARBA00022679"/>
    </source>
</evidence>
<evidence type="ECO:0000256" key="7">
    <source>
        <dbReference type="RuleBase" id="RU003331"/>
    </source>
</evidence>
<comment type="function">
    <text evidence="5">Catalyzes the reversible transfer of the terminal phosphate group between ATP and AMP. Plays an important role in cellular energy homeostasis and in adenine nucleotide metabolism.</text>
</comment>
<keyword evidence="9" id="KW-1185">Reference proteome</keyword>
<dbReference type="InterPro" id="IPR000850">
    <property type="entry name" value="Adenylat/UMP-CMP_kin"/>
</dbReference>
<evidence type="ECO:0000256" key="3">
    <source>
        <dbReference type="ARBA" id="ARBA00022741"/>
    </source>
</evidence>
<keyword evidence="3 5" id="KW-0547">Nucleotide-binding</keyword>
<dbReference type="InterPro" id="IPR027417">
    <property type="entry name" value="P-loop_NTPase"/>
</dbReference>
<organism evidence="8 9">
    <name type="scientific">Brasilonema octagenarum UFV-OR1</name>
    <dbReference type="NCBI Taxonomy" id="417115"/>
    <lineage>
        <taxon>Bacteria</taxon>
        <taxon>Bacillati</taxon>
        <taxon>Cyanobacteriota</taxon>
        <taxon>Cyanophyceae</taxon>
        <taxon>Nostocales</taxon>
        <taxon>Scytonemataceae</taxon>
        <taxon>Brasilonema</taxon>
        <taxon>Octagenarum group</taxon>
    </lineage>
</organism>
<proteinExistence type="inferred from homology"/>
<feature type="binding site" evidence="5">
    <location>
        <position position="134"/>
    </location>
    <ligand>
        <name>ATP</name>
        <dbReference type="ChEBI" id="CHEBI:30616"/>
    </ligand>
</feature>
<comment type="caution">
    <text evidence="8">The sequence shown here is derived from an EMBL/GenBank/DDBJ whole genome shotgun (WGS) entry which is preliminary data.</text>
</comment>
<feature type="binding site" evidence="5">
    <location>
        <begin position="64"/>
        <end position="66"/>
    </location>
    <ligand>
        <name>AMP</name>
        <dbReference type="ChEBI" id="CHEBI:456215"/>
    </ligand>
</feature>
<sequence>MICAQCSSEAIAAFCPEDFPQKNSIPKGNSEQDNGGILEHQHRFAISSFSYLGNLAQSYMETGELVLDEIILESIQIQLKKSDFKDNWVLEGYPSIAEQAEGLDFLLDDLGHNLDWAIYLQVPQAVMVNRCMGRFLPDDLPEIVQRRVETFYDRTVPILEYYDRRRRLLTINGDQPPEAVQQNIIDLLLTSQ</sequence>
<dbReference type="EC" id="2.7.4.3" evidence="5 7"/>
<dbReference type="PRINTS" id="PR00094">
    <property type="entry name" value="ADENYLTKNASE"/>
</dbReference>
<feature type="binding site" evidence="5">
    <location>
        <position position="99"/>
    </location>
    <ligand>
        <name>AMP</name>
        <dbReference type="ChEBI" id="CHEBI:456215"/>
    </ligand>
</feature>
<accession>A0ABX1M8C3</accession>
<comment type="domain">
    <text evidence="5">Consists of three domains, a large central CORE domain and two small peripheral domains, NMPbind and LID, which undergo movements during catalysis. The LID domain closes over the site of phosphoryl transfer upon ATP binding. Assembling and dissambling the active center during each catalytic cycle provides an effective means to prevent ATP hydrolysis.</text>
</comment>
<evidence type="ECO:0000313" key="9">
    <source>
        <dbReference type="Proteomes" id="UP000762253"/>
    </source>
</evidence>
<dbReference type="CDD" id="cd01428">
    <property type="entry name" value="ADK"/>
    <property type="match status" value="1"/>
</dbReference>
<evidence type="ECO:0000256" key="5">
    <source>
        <dbReference type="HAMAP-Rule" id="MF_00235"/>
    </source>
</evidence>
<keyword evidence="5" id="KW-0963">Cytoplasm</keyword>
<dbReference type="HAMAP" id="MF_00235">
    <property type="entry name" value="Adenylate_kinase_Adk"/>
    <property type="match status" value="1"/>
</dbReference>
<comment type="subcellular location">
    <subcellularLocation>
        <location evidence="5 7">Cytoplasm</location>
    </subcellularLocation>
</comment>
<dbReference type="Gene3D" id="3.40.50.300">
    <property type="entry name" value="P-loop containing nucleotide triphosphate hydrolases"/>
    <property type="match status" value="1"/>
</dbReference>
<feature type="binding site" evidence="5">
    <location>
        <position position="147"/>
    </location>
    <ligand>
        <name>AMP</name>
        <dbReference type="ChEBI" id="CHEBI:456215"/>
    </ligand>
</feature>
<dbReference type="PANTHER" id="PTHR23359">
    <property type="entry name" value="NUCLEOTIDE KINASE"/>
    <property type="match status" value="1"/>
</dbReference>
<keyword evidence="1 5" id="KW-0808">Transferase</keyword>
<evidence type="ECO:0000256" key="4">
    <source>
        <dbReference type="ARBA" id="ARBA00022777"/>
    </source>
</evidence>
<protein>
    <recommendedName>
        <fullName evidence="5 7">Adenylate kinase</fullName>
        <shortName evidence="5">AK</shortName>
        <ecNumber evidence="5 7">2.7.4.3</ecNumber>
    </recommendedName>
    <alternativeName>
        <fullName evidence="5">ATP-AMP transphosphorylase</fullName>
    </alternativeName>
    <alternativeName>
        <fullName evidence="5">ATP:AMP phosphotransferase</fullName>
    </alternativeName>
    <alternativeName>
        <fullName evidence="5">Adenylate monophosphate kinase</fullName>
    </alternativeName>
</protein>
<dbReference type="EMBL" id="QMEC01000054">
    <property type="protein sequence ID" value="NMF64075.1"/>
    <property type="molecule type" value="Genomic_DNA"/>
</dbReference>
<evidence type="ECO:0000256" key="2">
    <source>
        <dbReference type="ARBA" id="ARBA00022727"/>
    </source>
</evidence>
<name>A0ABX1M8C3_9CYAN</name>
<evidence type="ECO:0000313" key="8">
    <source>
        <dbReference type="EMBL" id="NMF64075.1"/>
    </source>
</evidence>
<comment type="catalytic activity">
    <reaction evidence="5 7">
        <text>AMP + ATP = 2 ADP</text>
        <dbReference type="Rhea" id="RHEA:12973"/>
        <dbReference type="ChEBI" id="CHEBI:30616"/>
        <dbReference type="ChEBI" id="CHEBI:456215"/>
        <dbReference type="ChEBI" id="CHEBI:456216"/>
        <dbReference type="EC" id="2.7.4.3"/>
    </reaction>
</comment>
<keyword evidence="2 5" id="KW-0545">Nucleotide biosynthesis</keyword>
<dbReference type="SUPFAM" id="SSF52540">
    <property type="entry name" value="P-loop containing nucleoside triphosphate hydrolases"/>
    <property type="match status" value="1"/>
</dbReference>
<feature type="binding site" evidence="5">
    <location>
        <position position="43"/>
    </location>
    <ligand>
        <name>AMP</name>
        <dbReference type="ChEBI" id="CHEBI:456215"/>
    </ligand>
</feature>